<dbReference type="Pfam" id="PF00809">
    <property type="entry name" value="Pterin_bind"/>
    <property type="match status" value="1"/>
</dbReference>
<comment type="cofactor">
    <cofactor evidence="2">
        <name>Mg(2+)</name>
        <dbReference type="ChEBI" id="CHEBI:18420"/>
    </cofactor>
</comment>
<dbReference type="GO" id="GO:0046872">
    <property type="term" value="F:metal ion binding"/>
    <property type="evidence" value="ECO:0007669"/>
    <property type="project" value="UniProtKB-KW"/>
</dbReference>
<evidence type="ECO:0000256" key="9">
    <source>
        <dbReference type="ARBA" id="ARBA00022909"/>
    </source>
</evidence>
<dbReference type="InterPro" id="IPR000489">
    <property type="entry name" value="Pterin-binding_dom"/>
</dbReference>
<dbReference type="InterPro" id="IPR006390">
    <property type="entry name" value="DHP_synth_dom"/>
</dbReference>
<dbReference type="GO" id="GO:0046656">
    <property type="term" value="P:folic acid biosynthetic process"/>
    <property type="evidence" value="ECO:0007669"/>
    <property type="project" value="UniProtKB-KW"/>
</dbReference>
<comment type="pathway">
    <text evidence="3">Cofactor biosynthesis; tetrahydrofolate biosynthesis; 7,8-dihydrofolate from 2-amino-4-hydroxy-6-hydroxymethyl-7,8-dihydropteridine diphosphate and 4-aminobenzoate: step 1/2.</text>
</comment>
<evidence type="ECO:0000256" key="2">
    <source>
        <dbReference type="ARBA" id="ARBA00001946"/>
    </source>
</evidence>
<name>A0A5B8R6I5_9ZZZZ</name>
<keyword evidence="7" id="KW-0479">Metal-binding</keyword>
<evidence type="ECO:0000259" key="10">
    <source>
        <dbReference type="PROSITE" id="PS50972"/>
    </source>
</evidence>
<keyword evidence="8" id="KW-0460">Magnesium</keyword>
<dbReference type="PANTHER" id="PTHR20941">
    <property type="entry name" value="FOLATE SYNTHESIS PROTEINS"/>
    <property type="match status" value="1"/>
</dbReference>
<evidence type="ECO:0000256" key="8">
    <source>
        <dbReference type="ARBA" id="ARBA00022842"/>
    </source>
</evidence>
<keyword evidence="6 11" id="KW-0808">Transferase</keyword>
<accession>A0A5B8R6I5</accession>
<evidence type="ECO:0000256" key="5">
    <source>
        <dbReference type="ARBA" id="ARBA00012458"/>
    </source>
</evidence>
<comment type="subunit">
    <text evidence="4">Homodimer.</text>
</comment>
<dbReference type="NCBIfam" id="TIGR01496">
    <property type="entry name" value="DHPS"/>
    <property type="match status" value="1"/>
</dbReference>
<dbReference type="PROSITE" id="PS50972">
    <property type="entry name" value="PTERIN_BINDING"/>
    <property type="match status" value="1"/>
</dbReference>
<evidence type="ECO:0000256" key="7">
    <source>
        <dbReference type="ARBA" id="ARBA00022723"/>
    </source>
</evidence>
<dbReference type="PROSITE" id="PS00792">
    <property type="entry name" value="DHPS_1"/>
    <property type="match status" value="1"/>
</dbReference>
<comment type="catalytic activity">
    <reaction evidence="1">
        <text>(7,8-dihydropterin-6-yl)methyl diphosphate + 4-aminobenzoate = 7,8-dihydropteroate + diphosphate</text>
        <dbReference type="Rhea" id="RHEA:19949"/>
        <dbReference type="ChEBI" id="CHEBI:17836"/>
        <dbReference type="ChEBI" id="CHEBI:17839"/>
        <dbReference type="ChEBI" id="CHEBI:33019"/>
        <dbReference type="ChEBI" id="CHEBI:72950"/>
        <dbReference type="EC" id="2.5.1.15"/>
    </reaction>
</comment>
<dbReference type="SUPFAM" id="SSF51717">
    <property type="entry name" value="Dihydropteroate synthetase-like"/>
    <property type="match status" value="1"/>
</dbReference>
<evidence type="ECO:0000256" key="1">
    <source>
        <dbReference type="ARBA" id="ARBA00000012"/>
    </source>
</evidence>
<dbReference type="AlphaFoldDB" id="A0A5B8R6I5"/>
<gene>
    <name evidence="11" type="primary">folP</name>
    <name evidence="11" type="ORF">KBTEX_00352</name>
</gene>
<dbReference type="FunFam" id="3.20.20.20:FF:000004">
    <property type="entry name" value="Dihydropteroate synthase"/>
    <property type="match status" value="1"/>
</dbReference>
<feature type="domain" description="Pterin-binding" evidence="10">
    <location>
        <begin position="18"/>
        <end position="270"/>
    </location>
</feature>
<dbReference type="EMBL" id="MN079079">
    <property type="protein sequence ID" value="QEA04051.1"/>
    <property type="molecule type" value="Genomic_DNA"/>
</dbReference>
<dbReference type="PANTHER" id="PTHR20941:SF1">
    <property type="entry name" value="FOLIC ACID SYNTHESIS PROTEIN FOL1"/>
    <property type="match status" value="1"/>
</dbReference>
<reference evidence="11" key="1">
    <citation type="submission" date="2019-06" db="EMBL/GenBank/DDBJ databases">
        <authorList>
            <person name="Murdoch R.W."/>
            <person name="Fathepure B."/>
        </authorList>
    </citation>
    <scope>NUCLEOTIDE SEQUENCE</scope>
</reference>
<dbReference type="PROSITE" id="PS00793">
    <property type="entry name" value="DHPS_2"/>
    <property type="match status" value="1"/>
</dbReference>
<keyword evidence="9" id="KW-0289">Folate biosynthesis</keyword>
<dbReference type="InterPro" id="IPR011005">
    <property type="entry name" value="Dihydropteroate_synth-like_sf"/>
</dbReference>
<evidence type="ECO:0000313" key="11">
    <source>
        <dbReference type="EMBL" id="QEA04051.1"/>
    </source>
</evidence>
<evidence type="ECO:0000256" key="3">
    <source>
        <dbReference type="ARBA" id="ARBA00004763"/>
    </source>
</evidence>
<evidence type="ECO:0000256" key="6">
    <source>
        <dbReference type="ARBA" id="ARBA00022679"/>
    </source>
</evidence>
<organism evidence="11">
    <name type="scientific">uncultured organism</name>
    <dbReference type="NCBI Taxonomy" id="155900"/>
    <lineage>
        <taxon>unclassified sequences</taxon>
        <taxon>environmental samples</taxon>
    </lineage>
</organism>
<dbReference type="Gene3D" id="3.20.20.20">
    <property type="entry name" value="Dihydropteroate synthase-like"/>
    <property type="match status" value="1"/>
</dbReference>
<dbReference type="EC" id="2.5.1.15" evidence="5"/>
<dbReference type="CDD" id="cd00739">
    <property type="entry name" value="DHPS"/>
    <property type="match status" value="1"/>
</dbReference>
<protein>
    <recommendedName>
        <fullName evidence="5">dihydropteroate synthase</fullName>
        <ecNumber evidence="5">2.5.1.15</ecNumber>
    </recommendedName>
</protein>
<proteinExistence type="predicted"/>
<sequence>MTRRVIDCGGRPLDISRPAVMGILNITPDSFSDGGDFVARDDALARARAMVAEGADIIDIGGESTRPGAEDVPVDEELARVVPVVEALAGELPVPLSVDTTKPEVMRAVAGAGAGLINDVMALQRPGAVVAAADTGLPVCLMHMQGTPRNMQRDPHYDDIVDDVARFLRERVDACVAGGVPRERLILDPGFGFGKRHEHNAGLLRRLAELTGGDLPVLVGLSRKSFIGELVDRPPKERVAGSIAAAVLAAAAGARIIRVHDVAATVDALKVVNSVAAPDDGVPEAANG</sequence>
<dbReference type="GO" id="GO:0004156">
    <property type="term" value="F:dihydropteroate synthase activity"/>
    <property type="evidence" value="ECO:0007669"/>
    <property type="project" value="UniProtKB-EC"/>
</dbReference>
<dbReference type="InterPro" id="IPR045031">
    <property type="entry name" value="DHP_synth-like"/>
</dbReference>
<dbReference type="GO" id="GO:0046654">
    <property type="term" value="P:tetrahydrofolate biosynthetic process"/>
    <property type="evidence" value="ECO:0007669"/>
    <property type="project" value="TreeGrafter"/>
</dbReference>
<evidence type="ECO:0000256" key="4">
    <source>
        <dbReference type="ARBA" id="ARBA00011738"/>
    </source>
</evidence>